<name>A0ACB6S6S8_9PLEO</name>
<gene>
    <name evidence="1" type="ORF">BU25DRAFT_466132</name>
</gene>
<dbReference type="Proteomes" id="UP000799754">
    <property type="component" value="Unassembled WGS sequence"/>
</dbReference>
<evidence type="ECO:0000313" key="2">
    <source>
        <dbReference type="Proteomes" id="UP000799754"/>
    </source>
</evidence>
<accession>A0ACB6S6S8</accession>
<protein>
    <submittedName>
        <fullName evidence="1">Uncharacterized protein</fullName>
    </submittedName>
</protein>
<sequence>MEQPPHSSLTTPRTPTFPAIPDPVQMTELEIARHHVTTTRHLTDSLINKLSRIQQRLSSDIGFEREEDDLLATRRWADEVVDAAWEVVRKAGRLVDDVEYLAVRLGDEEENGESSAEADEMQVDVQNEEMEKNSGDSVR</sequence>
<comment type="caution">
    <text evidence="1">The sequence shown here is derived from an EMBL/GenBank/DDBJ whole genome shotgun (WGS) entry which is preliminary data.</text>
</comment>
<reference evidence="1" key="1">
    <citation type="journal article" date="2020" name="Stud. Mycol.">
        <title>101 Dothideomycetes genomes: a test case for predicting lifestyles and emergence of pathogens.</title>
        <authorList>
            <person name="Haridas S."/>
            <person name="Albert R."/>
            <person name="Binder M."/>
            <person name="Bloem J."/>
            <person name="Labutti K."/>
            <person name="Salamov A."/>
            <person name="Andreopoulos B."/>
            <person name="Baker S."/>
            <person name="Barry K."/>
            <person name="Bills G."/>
            <person name="Bluhm B."/>
            <person name="Cannon C."/>
            <person name="Castanera R."/>
            <person name="Culley D."/>
            <person name="Daum C."/>
            <person name="Ezra D."/>
            <person name="Gonzalez J."/>
            <person name="Henrissat B."/>
            <person name="Kuo A."/>
            <person name="Liang C."/>
            <person name="Lipzen A."/>
            <person name="Lutzoni F."/>
            <person name="Magnuson J."/>
            <person name="Mondo S."/>
            <person name="Nolan M."/>
            <person name="Ohm R."/>
            <person name="Pangilinan J."/>
            <person name="Park H.-J."/>
            <person name="Ramirez L."/>
            <person name="Alfaro M."/>
            <person name="Sun H."/>
            <person name="Tritt A."/>
            <person name="Yoshinaga Y."/>
            <person name="Zwiers L.-H."/>
            <person name="Turgeon B."/>
            <person name="Goodwin S."/>
            <person name="Spatafora J."/>
            <person name="Crous P."/>
            <person name="Grigoriev I."/>
        </authorList>
    </citation>
    <scope>NUCLEOTIDE SEQUENCE</scope>
    <source>
        <strain evidence="1">CBS 525.71</strain>
    </source>
</reference>
<evidence type="ECO:0000313" key="1">
    <source>
        <dbReference type="EMBL" id="KAF2629069.1"/>
    </source>
</evidence>
<proteinExistence type="predicted"/>
<keyword evidence="2" id="KW-1185">Reference proteome</keyword>
<dbReference type="EMBL" id="MU006711">
    <property type="protein sequence ID" value="KAF2629069.1"/>
    <property type="molecule type" value="Genomic_DNA"/>
</dbReference>
<organism evidence="1 2">
    <name type="scientific">Macroventuria anomochaeta</name>
    <dbReference type="NCBI Taxonomy" id="301207"/>
    <lineage>
        <taxon>Eukaryota</taxon>
        <taxon>Fungi</taxon>
        <taxon>Dikarya</taxon>
        <taxon>Ascomycota</taxon>
        <taxon>Pezizomycotina</taxon>
        <taxon>Dothideomycetes</taxon>
        <taxon>Pleosporomycetidae</taxon>
        <taxon>Pleosporales</taxon>
        <taxon>Pleosporineae</taxon>
        <taxon>Didymellaceae</taxon>
        <taxon>Macroventuria</taxon>
    </lineage>
</organism>